<dbReference type="InterPro" id="IPR032465">
    <property type="entry name" value="ACMSD"/>
</dbReference>
<protein>
    <submittedName>
        <fullName evidence="3">TIM-barrel fold metal-dependent hydrolase</fullName>
    </submittedName>
</protein>
<dbReference type="RefSeq" id="WP_307494972.1">
    <property type="nucleotide sequence ID" value="NZ_JAUSTN010000003.1"/>
</dbReference>
<keyword evidence="3" id="KW-0378">Hydrolase</keyword>
<dbReference type="InterPro" id="IPR006680">
    <property type="entry name" value="Amidohydro-rel"/>
</dbReference>
<keyword evidence="1" id="KW-0456">Lyase</keyword>
<dbReference type="GO" id="GO:0016787">
    <property type="term" value="F:hydrolase activity"/>
    <property type="evidence" value="ECO:0007669"/>
    <property type="project" value="UniProtKB-KW"/>
</dbReference>
<dbReference type="Pfam" id="PF04909">
    <property type="entry name" value="Amidohydro_2"/>
    <property type="match status" value="1"/>
</dbReference>
<dbReference type="SUPFAM" id="SSF51556">
    <property type="entry name" value="Metallo-dependent hydrolases"/>
    <property type="match status" value="1"/>
</dbReference>
<dbReference type="EMBL" id="JAUSTN010000003">
    <property type="protein sequence ID" value="MDQ0274644.1"/>
    <property type="molecule type" value="Genomic_DNA"/>
</dbReference>
<accession>A0ABU0ATR3</accession>
<dbReference type="PANTHER" id="PTHR21240:SF28">
    <property type="entry name" value="ISO-OROTATE DECARBOXYLASE (EUROFUNG)"/>
    <property type="match status" value="1"/>
</dbReference>
<evidence type="ECO:0000256" key="1">
    <source>
        <dbReference type="ARBA" id="ARBA00023239"/>
    </source>
</evidence>
<keyword evidence="4" id="KW-1185">Reference proteome</keyword>
<dbReference type="PANTHER" id="PTHR21240">
    <property type="entry name" value="2-AMINO-3-CARBOXYLMUCONATE-6-SEMIALDEHYDE DECARBOXYLASE"/>
    <property type="match status" value="1"/>
</dbReference>
<comment type="caution">
    <text evidence="3">The sequence shown here is derived from an EMBL/GenBank/DDBJ whole genome shotgun (WGS) entry which is preliminary data.</text>
</comment>
<sequence length="285" mass="33791">MKIDIHVHVTEKEGQKLNGEEIINPQEMIKSMNKRGIYKSILMSSSEKEEDLMSNYELRKIVEKYPERYGYMCNIDLDKEDKIEERIKEEKALGALGIGELTYNKEIDSEKLFLLFDACQKNKMPVLFHISPQIGKYYGVYDEQGLPRLEKALKKFPQLIFIGHSQPFWFEISKNKENLTIEERNEYPKGKVEEGRLSYLLRKYKNLYCDLSANSGGNALMRDKEFGIKFIKEFQDRLMFGTDIYQKDQYFPLMDYLNKLLEEKEITKEIYNKIFYKNAQEILNI</sequence>
<evidence type="ECO:0000259" key="2">
    <source>
        <dbReference type="Pfam" id="PF04909"/>
    </source>
</evidence>
<evidence type="ECO:0000313" key="3">
    <source>
        <dbReference type="EMBL" id="MDQ0274644.1"/>
    </source>
</evidence>
<dbReference type="InterPro" id="IPR032466">
    <property type="entry name" value="Metal_Hydrolase"/>
</dbReference>
<dbReference type="Gene3D" id="3.20.20.140">
    <property type="entry name" value="Metal-dependent hydrolases"/>
    <property type="match status" value="1"/>
</dbReference>
<proteinExistence type="predicted"/>
<feature type="domain" description="Amidohydrolase-related" evidence="2">
    <location>
        <begin position="60"/>
        <end position="284"/>
    </location>
</feature>
<reference evidence="3 4" key="1">
    <citation type="submission" date="2023-07" db="EMBL/GenBank/DDBJ databases">
        <title>Genomic Encyclopedia of Type Strains, Phase IV (KMG-IV): sequencing the most valuable type-strain genomes for metagenomic binning, comparative biology and taxonomic classification.</title>
        <authorList>
            <person name="Goeker M."/>
        </authorList>
    </citation>
    <scope>NUCLEOTIDE SEQUENCE [LARGE SCALE GENOMIC DNA]</scope>
    <source>
        <strain evidence="3 4">DSM 22616</strain>
    </source>
</reference>
<dbReference type="Proteomes" id="UP001236559">
    <property type="component" value="Unassembled WGS sequence"/>
</dbReference>
<organism evidence="3 4">
    <name type="scientific">Peptoniphilus koenoeneniae</name>
    <dbReference type="NCBI Taxonomy" id="507751"/>
    <lineage>
        <taxon>Bacteria</taxon>
        <taxon>Bacillati</taxon>
        <taxon>Bacillota</taxon>
        <taxon>Tissierellia</taxon>
        <taxon>Tissierellales</taxon>
        <taxon>Peptoniphilaceae</taxon>
        <taxon>Peptoniphilus</taxon>
    </lineage>
</organism>
<name>A0ABU0ATR3_9FIRM</name>
<gene>
    <name evidence="3" type="ORF">J2S72_000661</name>
</gene>
<evidence type="ECO:0000313" key="4">
    <source>
        <dbReference type="Proteomes" id="UP001236559"/>
    </source>
</evidence>